<dbReference type="Proteomes" id="UP000245383">
    <property type="component" value="Unassembled WGS sequence"/>
</dbReference>
<feature type="compositionally biased region" description="Polar residues" evidence="1">
    <location>
        <begin position="115"/>
        <end position="124"/>
    </location>
</feature>
<sequence length="124" mass="13486">MKENTTSQHENIQISRNLTPTDSSVKVQYSSILNQVEPSELRECPNSVEIRRSFGTYNTKIPTATSPLLKIDHGPLISTSLPKFSNIAGCDPIILAAGTTDLNSKNRSSADSKFSDSTNSRSSV</sequence>
<keyword evidence="3" id="KW-1185">Reference proteome</keyword>
<name>A0A2T9YPI9_9FUNG</name>
<protein>
    <submittedName>
        <fullName evidence="2">Uncharacterized protein</fullName>
    </submittedName>
</protein>
<reference evidence="2 3" key="1">
    <citation type="journal article" date="2018" name="MBio">
        <title>Comparative Genomics Reveals the Core Gene Toolbox for the Fungus-Insect Symbiosis.</title>
        <authorList>
            <person name="Wang Y."/>
            <person name="Stata M."/>
            <person name="Wang W."/>
            <person name="Stajich J.E."/>
            <person name="White M.M."/>
            <person name="Moncalvo J.M."/>
        </authorList>
    </citation>
    <scope>NUCLEOTIDE SEQUENCE [LARGE SCALE GENOMIC DNA]</scope>
    <source>
        <strain evidence="2 3">SWE-8-4</strain>
    </source>
</reference>
<evidence type="ECO:0000313" key="2">
    <source>
        <dbReference type="EMBL" id="PVU94275.1"/>
    </source>
</evidence>
<comment type="caution">
    <text evidence="2">The sequence shown here is derived from an EMBL/GenBank/DDBJ whole genome shotgun (WGS) entry which is preliminary data.</text>
</comment>
<feature type="region of interest" description="Disordered" evidence="1">
    <location>
        <begin position="101"/>
        <end position="124"/>
    </location>
</feature>
<feature type="region of interest" description="Disordered" evidence="1">
    <location>
        <begin position="1"/>
        <end position="20"/>
    </location>
</feature>
<evidence type="ECO:0000313" key="3">
    <source>
        <dbReference type="Proteomes" id="UP000245383"/>
    </source>
</evidence>
<accession>A0A2T9YPI9</accession>
<gene>
    <name evidence="2" type="ORF">BB561_002694</name>
</gene>
<organism evidence="2 3">
    <name type="scientific">Smittium simulii</name>
    <dbReference type="NCBI Taxonomy" id="133385"/>
    <lineage>
        <taxon>Eukaryota</taxon>
        <taxon>Fungi</taxon>
        <taxon>Fungi incertae sedis</taxon>
        <taxon>Zoopagomycota</taxon>
        <taxon>Kickxellomycotina</taxon>
        <taxon>Harpellomycetes</taxon>
        <taxon>Harpellales</taxon>
        <taxon>Legeriomycetaceae</taxon>
        <taxon>Smittium</taxon>
    </lineage>
</organism>
<proteinExistence type="predicted"/>
<dbReference type="AlphaFoldDB" id="A0A2T9YPI9"/>
<dbReference type="EMBL" id="MBFR01000097">
    <property type="protein sequence ID" value="PVU94275.1"/>
    <property type="molecule type" value="Genomic_DNA"/>
</dbReference>
<evidence type="ECO:0000256" key="1">
    <source>
        <dbReference type="SAM" id="MobiDB-lite"/>
    </source>
</evidence>